<dbReference type="EMBL" id="CAFAAP010000061">
    <property type="protein sequence ID" value="CAB4800497.1"/>
    <property type="molecule type" value="Genomic_DNA"/>
</dbReference>
<feature type="region of interest" description="Disordered" evidence="1">
    <location>
        <begin position="162"/>
        <end position="199"/>
    </location>
</feature>
<dbReference type="EMBL" id="CAEZUN010000156">
    <property type="protein sequence ID" value="CAB4609109.1"/>
    <property type="molecule type" value="Genomic_DNA"/>
</dbReference>
<name>A0A6J6MCK5_9ZZZZ</name>
<organism evidence="3">
    <name type="scientific">freshwater metagenome</name>
    <dbReference type="NCBI Taxonomy" id="449393"/>
    <lineage>
        <taxon>unclassified sequences</taxon>
        <taxon>metagenomes</taxon>
        <taxon>ecological metagenomes</taxon>
    </lineage>
</organism>
<evidence type="ECO:0000313" key="7">
    <source>
        <dbReference type="EMBL" id="CAB5064353.1"/>
    </source>
</evidence>
<gene>
    <name evidence="2" type="ORF">UFOPK1826_01147</name>
    <name evidence="3" type="ORF">UFOPK2292_00856</name>
    <name evidence="4" type="ORF">UFOPK2855_01090</name>
    <name evidence="5" type="ORF">UFOPK3026_00527</name>
    <name evidence="6" type="ORF">UFOPK4020_00605</name>
    <name evidence="7" type="ORF">UFOPK4345_00649</name>
</gene>
<sequence>MSTSKEQILIDRRYAAVLSTISDDSLAELASNLPEKLRDPFAKVAGLPAGALSTKEGLGAKIRTGFVSRKSFIDVGILLSEPCTEHCIEALGSAADDPNIEHLRSTLPEAIEKFGLDATRLMAIQYSASLNGFKQLIMQDERFMVPKTGNTIAASALIAAKPDTAESQEKRRARRERQEKERETKRVAELQRRKARNRV</sequence>
<evidence type="ECO:0000256" key="1">
    <source>
        <dbReference type="SAM" id="MobiDB-lite"/>
    </source>
</evidence>
<dbReference type="EMBL" id="CAFBOV010000099">
    <property type="protein sequence ID" value="CAB4997187.1"/>
    <property type="molecule type" value="Genomic_DNA"/>
</dbReference>
<dbReference type="EMBL" id="CAEZZK010000236">
    <property type="protein sequence ID" value="CAB4767069.1"/>
    <property type="molecule type" value="Genomic_DNA"/>
</dbReference>
<evidence type="ECO:0000313" key="2">
    <source>
        <dbReference type="EMBL" id="CAB4609109.1"/>
    </source>
</evidence>
<dbReference type="AlphaFoldDB" id="A0A6J6MCK5"/>
<protein>
    <submittedName>
        <fullName evidence="3">Unannotated protein</fullName>
    </submittedName>
</protein>
<dbReference type="EMBL" id="CAEZWU010000121">
    <property type="protein sequence ID" value="CAB4671940.1"/>
    <property type="molecule type" value="Genomic_DNA"/>
</dbReference>
<accession>A0A6J6MCK5</accession>
<proteinExistence type="predicted"/>
<evidence type="ECO:0000313" key="5">
    <source>
        <dbReference type="EMBL" id="CAB4800497.1"/>
    </source>
</evidence>
<reference evidence="3" key="1">
    <citation type="submission" date="2020-05" db="EMBL/GenBank/DDBJ databases">
        <authorList>
            <person name="Chiriac C."/>
            <person name="Salcher M."/>
            <person name="Ghai R."/>
            <person name="Kavagutti S V."/>
        </authorList>
    </citation>
    <scope>NUCLEOTIDE SEQUENCE</scope>
</reference>
<evidence type="ECO:0000313" key="4">
    <source>
        <dbReference type="EMBL" id="CAB4767069.1"/>
    </source>
</evidence>
<evidence type="ECO:0000313" key="6">
    <source>
        <dbReference type="EMBL" id="CAB4997187.1"/>
    </source>
</evidence>
<feature type="compositionally biased region" description="Basic and acidic residues" evidence="1">
    <location>
        <begin position="163"/>
        <end position="192"/>
    </location>
</feature>
<evidence type="ECO:0000313" key="3">
    <source>
        <dbReference type="EMBL" id="CAB4671940.1"/>
    </source>
</evidence>
<dbReference type="EMBL" id="CAFBQV010000083">
    <property type="protein sequence ID" value="CAB5064353.1"/>
    <property type="molecule type" value="Genomic_DNA"/>
</dbReference>